<feature type="region of interest" description="Disordered" evidence="12">
    <location>
        <begin position="1"/>
        <end position="22"/>
    </location>
</feature>
<evidence type="ECO:0000256" key="12">
    <source>
        <dbReference type="SAM" id="MobiDB-lite"/>
    </source>
</evidence>
<evidence type="ECO:0000313" key="14">
    <source>
        <dbReference type="EMBL" id="EGE01707.1"/>
    </source>
</evidence>
<evidence type="ECO:0000256" key="9">
    <source>
        <dbReference type="ARBA" id="ARBA00023315"/>
    </source>
</evidence>
<protein>
    <recommendedName>
        <fullName evidence="5">N-alpha-acetyltransferase 40</fullName>
        <ecNumber evidence="4">2.3.1.257</ecNumber>
    </recommendedName>
</protein>
<keyword evidence="6" id="KW-0963">Cytoplasm</keyword>
<comment type="subcellular location">
    <subcellularLocation>
        <location evidence="2">Cytoplasm</location>
    </subcellularLocation>
    <subcellularLocation>
        <location evidence="1">Nucleus</location>
    </subcellularLocation>
</comment>
<evidence type="ECO:0000256" key="3">
    <source>
        <dbReference type="ARBA" id="ARBA00008870"/>
    </source>
</evidence>
<reference evidence="15" key="1">
    <citation type="journal article" date="2012" name="MBio">
        <title>Comparative genome analysis of Trichophyton rubrum and related dermatophytes reveals candidate genes involved in infection.</title>
        <authorList>
            <person name="Martinez D.A."/>
            <person name="Oliver B.G."/>
            <person name="Graeser Y."/>
            <person name="Goldberg J.M."/>
            <person name="Li W."/>
            <person name="Martinez-Rossi N.M."/>
            <person name="Monod M."/>
            <person name="Shelest E."/>
            <person name="Barton R.C."/>
            <person name="Birch E."/>
            <person name="Brakhage A.A."/>
            <person name="Chen Z."/>
            <person name="Gurr S.J."/>
            <person name="Heiman D."/>
            <person name="Heitman J."/>
            <person name="Kosti I."/>
            <person name="Rossi A."/>
            <person name="Saif S."/>
            <person name="Samalova M."/>
            <person name="Saunders C.W."/>
            <person name="Shea T."/>
            <person name="Summerbell R.C."/>
            <person name="Xu J."/>
            <person name="Young S."/>
            <person name="Zeng Q."/>
            <person name="Birren B.W."/>
            <person name="Cuomo C.A."/>
            <person name="White T.C."/>
        </authorList>
    </citation>
    <scope>NUCLEOTIDE SEQUENCE [LARGE SCALE GENOMIC DNA]</scope>
    <source>
        <strain evidence="15">ATCC MYA-4606 / CBS 127.97</strain>
    </source>
</reference>
<dbReference type="OrthoDB" id="424551at2759"/>
<evidence type="ECO:0000256" key="11">
    <source>
        <dbReference type="ARBA" id="ARBA00049524"/>
    </source>
</evidence>
<dbReference type="Pfam" id="PF00583">
    <property type="entry name" value="Acetyltransf_1"/>
    <property type="match status" value="1"/>
</dbReference>
<dbReference type="GO" id="GO:0010485">
    <property type="term" value="F:histone H4 acetyltransferase activity"/>
    <property type="evidence" value="ECO:0007669"/>
    <property type="project" value="InterPro"/>
</dbReference>
<dbReference type="GO" id="GO:0043998">
    <property type="term" value="F:histone H2A acetyltransferase activity"/>
    <property type="evidence" value="ECO:0007669"/>
    <property type="project" value="InterPro"/>
</dbReference>
<evidence type="ECO:0000256" key="4">
    <source>
        <dbReference type="ARBA" id="ARBA00012950"/>
    </source>
</evidence>
<keyword evidence="8" id="KW-0539">Nucleus</keyword>
<dbReference type="EC" id="2.3.1.257" evidence="4"/>
<feature type="domain" description="N-acetyltransferase" evidence="13">
    <location>
        <begin position="95"/>
        <end position="261"/>
    </location>
</feature>
<proteinExistence type="inferred from homology"/>
<evidence type="ECO:0000256" key="1">
    <source>
        <dbReference type="ARBA" id="ARBA00004123"/>
    </source>
</evidence>
<keyword evidence="7" id="KW-0808">Transferase</keyword>
<dbReference type="Proteomes" id="UP000009169">
    <property type="component" value="Unassembled WGS sequence"/>
</dbReference>
<dbReference type="InterPro" id="IPR000182">
    <property type="entry name" value="GNAT_dom"/>
</dbReference>
<keyword evidence="9" id="KW-0012">Acyltransferase</keyword>
<keyword evidence="15" id="KW-1185">Reference proteome</keyword>
<organism evidence="14 15">
    <name type="scientific">Trichophyton equinum (strain ATCC MYA-4606 / CBS 127.97)</name>
    <name type="common">Horse ringworm fungus</name>
    <dbReference type="NCBI Taxonomy" id="559882"/>
    <lineage>
        <taxon>Eukaryota</taxon>
        <taxon>Fungi</taxon>
        <taxon>Dikarya</taxon>
        <taxon>Ascomycota</taxon>
        <taxon>Pezizomycotina</taxon>
        <taxon>Eurotiomycetes</taxon>
        <taxon>Eurotiomycetidae</taxon>
        <taxon>Onygenales</taxon>
        <taxon>Arthrodermataceae</taxon>
        <taxon>Trichophyton</taxon>
    </lineage>
</organism>
<evidence type="ECO:0000256" key="10">
    <source>
        <dbReference type="ARBA" id="ARBA00047821"/>
    </source>
</evidence>
<dbReference type="HOGENOM" id="CLU_051699_2_0_1"/>
<dbReference type="GO" id="GO:0005634">
    <property type="term" value="C:nucleus"/>
    <property type="evidence" value="ECO:0007669"/>
    <property type="project" value="UniProtKB-SubCell"/>
</dbReference>
<sequence length="278" mass="31392">MMLIKKRKRNSEPAVSAETPQVTERPINIAKTRIKGPKHTSLVESVNSAPFSEFIHRYIPPYALDLTIRLPATNPDDTHGTPGYISYSLQFYTAASIPEPYMNACYDLIHLTSSAAYKQSASGWSARKKKLEMKLLDMRYMVLVLDKNNETEGALDMPTVGGFLSFMVTEEDEMQVLYCYEIHLAPEVQHKGVGKQLLQIFEDIGKNIGLQKGMLTVFKSNASAIRFYERLGFAEDANSPKPAKLRNGKVKEYDYMIMSQPFMNDSSEKMDISVPDLN</sequence>
<dbReference type="PROSITE" id="PS51186">
    <property type="entry name" value="GNAT"/>
    <property type="match status" value="1"/>
</dbReference>
<dbReference type="Gene3D" id="3.40.630.30">
    <property type="match status" value="1"/>
</dbReference>
<evidence type="ECO:0000256" key="8">
    <source>
        <dbReference type="ARBA" id="ARBA00023242"/>
    </source>
</evidence>
<dbReference type="PANTHER" id="PTHR20531:SF1">
    <property type="entry name" value="N-ALPHA-ACETYLTRANSFERASE 40"/>
    <property type="match status" value="1"/>
</dbReference>
<evidence type="ECO:0000256" key="2">
    <source>
        <dbReference type="ARBA" id="ARBA00004496"/>
    </source>
</evidence>
<evidence type="ECO:0000256" key="5">
    <source>
        <dbReference type="ARBA" id="ARBA00015043"/>
    </source>
</evidence>
<evidence type="ECO:0000256" key="6">
    <source>
        <dbReference type="ARBA" id="ARBA00022490"/>
    </source>
</evidence>
<dbReference type="VEuPathDB" id="FungiDB:TEQG_00752"/>
<dbReference type="InterPro" id="IPR039949">
    <property type="entry name" value="NAA40"/>
</dbReference>
<dbReference type="eggNOG" id="KOG2488">
    <property type="taxonomic scope" value="Eukaryota"/>
</dbReference>
<dbReference type="CDD" id="cd04301">
    <property type="entry name" value="NAT_SF"/>
    <property type="match status" value="1"/>
</dbReference>
<dbReference type="EMBL" id="DS995719">
    <property type="protein sequence ID" value="EGE01707.1"/>
    <property type="molecule type" value="Genomic_DNA"/>
</dbReference>
<name>F2PIE5_TRIEC</name>
<dbReference type="AlphaFoldDB" id="F2PIE5"/>
<evidence type="ECO:0000313" key="15">
    <source>
        <dbReference type="Proteomes" id="UP000009169"/>
    </source>
</evidence>
<dbReference type="PANTHER" id="PTHR20531">
    <property type="entry name" value="N-ALPHA-ACETYLTRANSFERASE 40"/>
    <property type="match status" value="1"/>
</dbReference>
<accession>F2PIE5</accession>
<comment type="catalytic activity">
    <reaction evidence="10">
        <text>N-terminal L-seryl-[histone H2A] + acetyl-CoA = N-terminal N(alpha)-acetyl-L-seryl-[histone H2A] + CoA + H(+)</text>
        <dbReference type="Rhea" id="RHEA:50600"/>
        <dbReference type="Rhea" id="RHEA-COMP:12742"/>
        <dbReference type="Rhea" id="RHEA-COMP:12744"/>
        <dbReference type="ChEBI" id="CHEBI:15378"/>
        <dbReference type="ChEBI" id="CHEBI:57287"/>
        <dbReference type="ChEBI" id="CHEBI:57288"/>
        <dbReference type="ChEBI" id="CHEBI:64738"/>
        <dbReference type="ChEBI" id="CHEBI:83690"/>
        <dbReference type="EC" id="2.3.1.257"/>
    </reaction>
</comment>
<evidence type="ECO:0000259" key="13">
    <source>
        <dbReference type="PROSITE" id="PS51186"/>
    </source>
</evidence>
<gene>
    <name evidence="14" type="ORF">TEQG_00752</name>
</gene>
<comment type="catalytic activity">
    <reaction evidence="11">
        <text>N-terminal L-seryl-[histone H4] + acetyl-CoA = N-terminal N(alpha)-acetyl-L-seryl-[histone H4] + CoA + H(+)</text>
        <dbReference type="Rhea" id="RHEA:50596"/>
        <dbReference type="Rhea" id="RHEA-COMP:12740"/>
        <dbReference type="Rhea" id="RHEA-COMP:12743"/>
        <dbReference type="ChEBI" id="CHEBI:15378"/>
        <dbReference type="ChEBI" id="CHEBI:57287"/>
        <dbReference type="ChEBI" id="CHEBI:57288"/>
        <dbReference type="ChEBI" id="CHEBI:64738"/>
        <dbReference type="ChEBI" id="CHEBI:83690"/>
        <dbReference type="EC" id="2.3.1.257"/>
    </reaction>
</comment>
<comment type="similarity">
    <text evidence="3">Belongs to the acetyltransferase family. NAA40 subfamily.</text>
</comment>
<dbReference type="InterPro" id="IPR016181">
    <property type="entry name" value="Acyl_CoA_acyltransferase"/>
</dbReference>
<dbReference type="GO" id="GO:1990189">
    <property type="term" value="F:protein N-terminal-serine acetyltransferase activity"/>
    <property type="evidence" value="ECO:0007669"/>
    <property type="project" value="UniProtKB-EC"/>
</dbReference>
<dbReference type="GO" id="GO:0005737">
    <property type="term" value="C:cytoplasm"/>
    <property type="evidence" value="ECO:0007669"/>
    <property type="project" value="UniProtKB-SubCell"/>
</dbReference>
<dbReference type="SUPFAM" id="SSF55729">
    <property type="entry name" value="Acyl-CoA N-acyltransferases (Nat)"/>
    <property type="match status" value="1"/>
</dbReference>
<evidence type="ECO:0000256" key="7">
    <source>
        <dbReference type="ARBA" id="ARBA00022679"/>
    </source>
</evidence>